<dbReference type="CDD" id="cd07765">
    <property type="entry name" value="KRAB_A-box"/>
    <property type="match status" value="1"/>
</dbReference>
<dbReference type="InterPro" id="IPR036051">
    <property type="entry name" value="KRAB_dom_sf"/>
</dbReference>
<feature type="domain" description="KRAB-related" evidence="3">
    <location>
        <begin position="14"/>
        <end position="78"/>
    </location>
</feature>
<dbReference type="PANTHER" id="PTHR23098:SF23">
    <property type="entry name" value="MYB-RELATED TRANSCRIPTION FACTOR, PARTNER OF PROFILIN-LIKE ISOFORM X2-RELATED"/>
    <property type="match status" value="1"/>
</dbReference>
<keyword evidence="5" id="KW-1185">Reference proteome</keyword>
<dbReference type="PROSITE" id="PS50806">
    <property type="entry name" value="KRAB_RELATED"/>
    <property type="match status" value="1"/>
</dbReference>
<proteinExistence type="predicted"/>
<dbReference type="GO" id="GO:0005634">
    <property type="term" value="C:nucleus"/>
    <property type="evidence" value="ECO:0007669"/>
    <property type="project" value="TreeGrafter"/>
</dbReference>
<protein>
    <submittedName>
        <fullName evidence="4">Myb-related transcription factor, partner of profilin-like</fullName>
    </submittedName>
</protein>
<evidence type="ECO:0000313" key="5">
    <source>
        <dbReference type="Proteomes" id="UP001295444"/>
    </source>
</evidence>
<dbReference type="Gene3D" id="6.10.140.140">
    <property type="match status" value="1"/>
</dbReference>
<dbReference type="SMART" id="SM00349">
    <property type="entry name" value="KRAB"/>
    <property type="match status" value="1"/>
</dbReference>
<dbReference type="Pfam" id="PF01352">
    <property type="entry name" value="KRAB"/>
    <property type="match status" value="1"/>
</dbReference>
<accession>A0AAD1TKT8</accession>
<dbReference type="SUPFAM" id="SSF109640">
    <property type="entry name" value="KRAB domain (Kruppel-associated box)"/>
    <property type="match status" value="1"/>
</dbReference>
<organism evidence="4 5">
    <name type="scientific">Pelobates cultripes</name>
    <name type="common">Western spadefoot toad</name>
    <dbReference type="NCBI Taxonomy" id="61616"/>
    <lineage>
        <taxon>Eukaryota</taxon>
        <taxon>Metazoa</taxon>
        <taxon>Chordata</taxon>
        <taxon>Craniata</taxon>
        <taxon>Vertebrata</taxon>
        <taxon>Euteleostomi</taxon>
        <taxon>Amphibia</taxon>
        <taxon>Batrachia</taxon>
        <taxon>Anura</taxon>
        <taxon>Pelobatoidea</taxon>
        <taxon>Pelobatidae</taxon>
        <taxon>Pelobates</taxon>
    </lineage>
</organism>
<evidence type="ECO:0000256" key="1">
    <source>
        <dbReference type="SAM" id="Coils"/>
    </source>
</evidence>
<evidence type="ECO:0000313" key="4">
    <source>
        <dbReference type="EMBL" id="CAH2329434.1"/>
    </source>
</evidence>
<sequence>MLMTRESSKYSNGKIPLDYDDIAIYFTKEEWDCLKEEDRKLYKEVMMENYQTLQILGYADMKPAVISHIEQGEEPCIKDYPPPGENLFGLNSRIGDSSKASKRGTAQSGRAVRFTFEENTALVTKVIKYYNSITGVSASKISSSKKKAIWKIIVDAVNAVGGHGRSMKVCKKRYHDIKRHLKRKLSRASKQTHVIGGEEYDADLNPYEEELRQILGSEILLCVNGDVDTDRLHALKQRRRCAYQRALASWPTETSEDSSDSLSLQRSNSLQQLDMSISSDGSDLSQDLLVEFEYNKVHVADKPAEFTQSSLQQEVPLSHNYVTVWAPENSEEALDSFNLDSLDRFQQLDLPSTSEGSDLSLDLLTDFEADRLPANGKPASWSGNSIKQEDQEEMIMHFVDTSCSQSVFSTVPQLPNIHVLGDERVPAAVLLDKSVEQIQRLVEQISSHQDLPPVRHNDYIRALNDLRREIQVFNNDREILETRLFRSQLLQLKRERLALQRERLEYLKRNPCQQIETSSEEE</sequence>
<evidence type="ECO:0000259" key="3">
    <source>
        <dbReference type="PROSITE" id="PS50806"/>
    </source>
</evidence>
<dbReference type="Proteomes" id="UP001295444">
    <property type="component" value="Chromosome 14"/>
</dbReference>
<feature type="coiled-coil region" evidence="1">
    <location>
        <begin position="456"/>
        <end position="510"/>
    </location>
</feature>
<name>A0AAD1TKT8_PELCU</name>
<dbReference type="EMBL" id="OW240925">
    <property type="protein sequence ID" value="CAH2329434.1"/>
    <property type="molecule type" value="Genomic_DNA"/>
</dbReference>
<dbReference type="InterPro" id="IPR028002">
    <property type="entry name" value="Myb_DNA-bind_5"/>
</dbReference>
<reference evidence="4" key="1">
    <citation type="submission" date="2022-03" db="EMBL/GenBank/DDBJ databases">
        <authorList>
            <person name="Alioto T."/>
            <person name="Alioto T."/>
            <person name="Gomez Garrido J."/>
        </authorList>
    </citation>
    <scope>NUCLEOTIDE SEQUENCE</scope>
</reference>
<dbReference type="GO" id="GO:0006355">
    <property type="term" value="P:regulation of DNA-templated transcription"/>
    <property type="evidence" value="ECO:0007669"/>
    <property type="project" value="InterPro"/>
</dbReference>
<feature type="domain" description="KRAB" evidence="2">
    <location>
        <begin position="17"/>
        <end position="88"/>
    </location>
</feature>
<dbReference type="PANTHER" id="PTHR23098">
    <property type="entry name" value="AGAP001331-PA-RELATED"/>
    <property type="match status" value="1"/>
</dbReference>
<dbReference type="PROSITE" id="PS50805">
    <property type="entry name" value="KRAB"/>
    <property type="match status" value="1"/>
</dbReference>
<dbReference type="InterPro" id="IPR001909">
    <property type="entry name" value="KRAB"/>
</dbReference>
<dbReference type="Pfam" id="PF13873">
    <property type="entry name" value="Myb_DNA-bind_5"/>
    <property type="match status" value="1"/>
</dbReference>
<dbReference type="AlphaFoldDB" id="A0AAD1TKT8"/>
<evidence type="ECO:0000259" key="2">
    <source>
        <dbReference type="PROSITE" id="PS50805"/>
    </source>
</evidence>
<gene>
    <name evidence="4" type="ORF">PECUL_23A043030</name>
</gene>
<dbReference type="InterPro" id="IPR003655">
    <property type="entry name" value="aKRAB"/>
</dbReference>
<keyword evidence="1" id="KW-0175">Coiled coil</keyword>